<organism evidence="1 2">
    <name type="scientific">Aphanomyces euteiches</name>
    <dbReference type="NCBI Taxonomy" id="100861"/>
    <lineage>
        <taxon>Eukaryota</taxon>
        <taxon>Sar</taxon>
        <taxon>Stramenopiles</taxon>
        <taxon>Oomycota</taxon>
        <taxon>Saprolegniomycetes</taxon>
        <taxon>Saprolegniales</taxon>
        <taxon>Verrucalvaceae</taxon>
        <taxon>Aphanomyces</taxon>
    </lineage>
</organism>
<dbReference type="EMBL" id="VJMJ01000363">
    <property type="protein sequence ID" value="KAF0721816.1"/>
    <property type="molecule type" value="Genomic_DNA"/>
</dbReference>
<name>A0A6G0W4C7_9STRA</name>
<keyword evidence="2" id="KW-1185">Reference proteome</keyword>
<accession>A0A6G0W4C7</accession>
<sequence>MGSVNVSVVIGETFTDGGKLCMDERDRFFEVLCVCTKVGIELPDFPGDFVDDPDNLKPRDATTNDLHVVFRENALAPPAACSHLA</sequence>
<proteinExistence type="predicted"/>
<dbReference type="AlphaFoldDB" id="A0A6G0W4C7"/>
<reference evidence="1 2" key="1">
    <citation type="submission" date="2019-07" db="EMBL/GenBank/DDBJ databases">
        <title>Genomics analysis of Aphanomyces spp. identifies a new class of oomycete effector associated with host adaptation.</title>
        <authorList>
            <person name="Gaulin E."/>
        </authorList>
    </citation>
    <scope>NUCLEOTIDE SEQUENCE [LARGE SCALE GENOMIC DNA]</scope>
    <source>
        <strain evidence="1 2">ATCC 201684</strain>
    </source>
</reference>
<gene>
    <name evidence="1" type="ORF">Ae201684_018882</name>
</gene>
<comment type="caution">
    <text evidence="1">The sequence shown here is derived from an EMBL/GenBank/DDBJ whole genome shotgun (WGS) entry which is preliminary data.</text>
</comment>
<protein>
    <submittedName>
        <fullName evidence="1">Uncharacterized protein</fullName>
    </submittedName>
</protein>
<evidence type="ECO:0000313" key="1">
    <source>
        <dbReference type="EMBL" id="KAF0721816.1"/>
    </source>
</evidence>
<evidence type="ECO:0000313" key="2">
    <source>
        <dbReference type="Proteomes" id="UP000481153"/>
    </source>
</evidence>
<dbReference type="Proteomes" id="UP000481153">
    <property type="component" value="Unassembled WGS sequence"/>
</dbReference>